<dbReference type="KEGG" id="chya:V22_41490"/>
<dbReference type="SUPFAM" id="SSF48452">
    <property type="entry name" value="TPR-like"/>
    <property type="match status" value="1"/>
</dbReference>
<evidence type="ECO:0000313" key="4">
    <source>
        <dbReference type="Proteomes" id="UP000319976"/>
    </source>
</evidence>
<evidence type="ECO:0000313" key="3">
    <source>
        <dbReference type="EMBL" id="QDT66877.1"/>
    </source>
</evidence>
<dbReference type="AlphaFoldDB" id="A0A517TET2"/>
<name>A0A517TET2_9PLAN</name>
<feature type="domain" description="DUF4034" evidence="2">
    <location>
        <begin position="207"/>
        <end position="300"/>
    </location>
</feature>
<feature type="region of interest" description="Disordered" evidence="1">
    <location>
        <begin position="42"/>
        <end position="67"/>
    </location>
</feature>
<keyword evidence="4" id="KW-1185">Reference proteome</keyword>
<reference evidence="3 4" key="1">
    <citation type="submission" date="2019-02" db="EMBL/GenBank/DDBJ databases">
        <title>Deep-cultivation of Planctomycetes and their phenomic and genomic characterization uncovers novel biology.</title>
        <authorList>
            <person name="Wiegand S."/>
            <person name="Jogler M."/>
            <person name="Boedeker C."/>
            <person name="Pinto D."/>
            <person name="Vollmers J."/>
            <person name="Rivas-Marin E."/>
            <person name="Kohn T."/>
            <person name="Peeters S.H."/>
            <person name="Heuer A."/>
            <person name="Rast P."/>
            <person name="Oberbeckmann S."/>
            <person name="Bunk B."/>
            <person name="Jeske O."/>
            <person name="Meyerdierks A."/>
            <person name="Storesund J.E."/>
            <person name="Kallscheuer N."/>
            <person name="Luecker S."/>
            <person name="Lage O.M."/>
            <person name="Pohl T."/>
            <person name="Merkel B.J."/>
            <person name="Hornburger P."/>
            <person name="Mueller R.-W."/>
            <person name="Bruemmer F."/>
            <person name="Labrenz M."/>
            <person name="Spormann A.M."/>
            <person name="Op den Camp H."/>
            <person name="Overmann J."/>
            <person name="Amann R."/>
            <person name="Jetten M.S.M."/>
            <person name="Mascher T."/>
            <person name="Medema M.H."/>
            <person name="Devos D.P."/>
            <person name="Kaster A.-K."/>
            <person name="Ovreas L."/>
            <person name="Rohde M."/>
            <person name="Galperin M.Y."/>
            <person name="Jogler C."/>
        </authorList>
    </citation>
    <scope>NUCLEOTIDE SEQUENCE [LARGE SCALE GENOMIC DNA]</scope>
    <source>
        <strain evidence="3 4">V22</strain>
    </source>
</reference>
<gene>
    <name evidence="3" type="ORF">V22_41490</name>
</gene>
<dbReference type="Gene3D" id="1.25.40.10">
    <property type="entry name" value="Tetratricopeptide repeat domain"/>
    <property type="match status" value="1"/>
</dbReference>
<organism evidence="3 4">
    <name type="scientific">Calycomorphotria hydatis</name>
    <dbReference type="NCBI Taxonomy" id="2528027"/>
    <lineage>
        <taxon>Bacteria</taxon>
        <taxon>Pseudomonadati</taxon>
        <taxon>Planctomycetota</taxon>
        <taxon>Planctomycetia</taxon>
        <taxon>Planctomycetales</taxon>
        <taxon>Planctomycetaceae</taxon>
        <taxon>Calycomorphotria</taxon>
    </lineage>
</organism>
<dbReference type="Pfam" id="PF13226">
    <property type="entry name" value="DUF4034"/>
    <property type="match status" value="1"/>
</dbReference>
<dbReference type="RefSeq" id="WP_145266364.1">
    <property type="nucleotide sequence ID" value="NZ_CP036316.1"/>
</dbReference>
<proteinExistence type="predicted"/>
<accession>A0A517TET2</accession>
<dbReference type="EMBL" id="CP036316">
    <property type="protein sequence ID" value="QDT66877.1"/>
    <property type="molecule type" value="Genomic_DNA"/>
</dbReference>
<dbReference type="InterPro" id="IPR025115">
    <property type="entry name" value="DUF4034"/>
</dbReference>
<dbReference type="InterPro" id="IPR011990">
    <property type="entry name" value="TPR-like_helical_dom_sf"/>
</dbReference>
<sequence length="629" mass="72473">MGNVLSRSHIWRFHFVFSWPVLTVAGFILLLPVSGCGQQLPAADSTQPPVAVSVEPATSTDPSPPELEEAKEAEIAQDQEALRLRWMQLIEKFTSTDEPIVLLDHLIELRAKEAEKAEQQVDGKSHETVKDVVSPDGFIAQISRILKTPLPETNDDIPDNYFEYGKIARGHLEKRDFADFENLIADLEDRNVRTHRGASMVVGVLNYVIYPDQREIIDEWTETRPDSWLPWVCKALIHESIGWQARGSGFANSVSEDAWKVFHENIGEAWTALDKSLDLKPNNLPALTYQIRLAKTMGVPIPEMFALYKRALEEDNDAWFCRLFLLDALYPKWGGSVELTEQFVRVELSRATAAPTEMLLLKMHDQMTCLVSDKQAYFTPEIIDEIVKAGDRLVGRYPKSAHFPSEFARVLEKSGNIEDSRRFHLMALALNHNHFWDVASYLRWNERNTLAEIAAYDALIEAYPEVYRGYRDRAKACLRLRQNSLAQEDIVIAHELAKKYDLVNSDEHIEFLNYAIRAHHGQVKISQELACLTLRREKYAGEEEWPLVEWIDQAWLLIRDGRYQEACDIIDPLVEKYPQIPDLYLIRSYCMEAFRKQYLAKADRDRYSELFREGAQWESKIIHIVVKPE</sequence>
<protein>
    <recommendedName>
        <fullName evidence="2">DUF4034 domain-containing protein</fullName>
    </recommendedName>
</protein>
<evidence type="ECO:0000259" key="2">
    <source>
        <dbReference type="Pfam" id="PF13226"/>
    </source>
</evidence>
<evidence type="ECO:0000256" key="1">
    <source>
        <dbReference type="SAM" id="MobiDB-lite"/>
    </source>
</evidence>
<dbReference type="Proteomes" id="UP000319976">
    <property type="component" value="Chromosome"/>
</dbReference>
<dbReference type="SUPFAM" id="SSF48439">
    <property type="entry name" value="Protein prenylyltransferase"/>
    <property type="match status" value="1"/>
</dbReference>
<dbReference type="OrthoDB" id="213842at2"/>